<dbReference type="PANTHER" id="PTHR38248:SF2">
    <property type="entry name" value="FUNK1 11"/>
    <property type="match status" value="1"/>
</dbReference>
<protein>
    <recommendedName>
        <fullName evidence="2">Fungal-type protein kinase domain-containing protein</fullName>
    </recommendedName>
</protein>
<feature type="region of interest" description="Disordered" evidence="1">
    <location>
        <begin position="700"/>
        <end position="806"/>
    </location>
</feature>
<organism evidence="3 4">
    <name type="scientific">Marasmius crinis-equi</name>
    <dbReference type="NCBI Taxonomy" id="585013"/>
    <lineage>
        <taxon>Eukaryota</taxon>
        <taxon>Fungi</taxon>
        <taxon>Dikarya</taxon>
        <taxon>Basidiomycota</taxon>
        <taxon>Agaricomycotina</taxon>
        <taxon>Agaricomycetes</taxon>
        <taxon>Agaricomycetidae</taxon>
        <taxon>Agaricales</taxon>
        <taxon>Marasmiineae</taxon>
        <taxon>Marasmiaceae</taxon>
        <taxon>Marasmius</taxon>
    </lineage>
</organism>
<proteinExistence type="predicted"/>
<accession>A0ABR3F4X1</accession>
<dbReference type="Proteomes" id="UP001465976">
    <property type="component" value="Unassembled WGS sequence"/>
</dbReference>
<evidence type="ECO:0000259" key="2">
    <source>
        <dbReference type="Pfam" id="PF17667"/>
    </source>
</evidence>
<sequence length="806" mass="91424">MSSQSTSAITSAHGPPSSAQLDTTSPRTPPPKRDVGLPDDLATSLGTDLPALTEVHHTPHNRKAAGVVNYSTDMADEYVKRLYPRIANDSSKCFDVGIEVESFLEAYLGYREQLPESYKTQRLTEKQLNLLKNAASQSDEKLMYKPYANAFNGFPHVSAPESSNYTIIMNENSIDPFCDNLKIDGASYRNRAPQTTDFGLMETQIEMKSKVESDPFRDPPLGQRWETRGKGVKIESQERAHNLGQITTYAGISLAASYRTHLFTVLIVKDRARLIRWDHSGAIVTRAFEYACENSPLAEFYLRYAQLSRAEQGFEADVEPVDETDTRVQEALKALKAYDQDYWYGLSDQRREEVDPPRRWHRIILDGKEFIVPSPLYNRRFCSPFARTTRHSLAYYVEGKYLCFMKDHWRDLGSRSPPESEVYDLLKEKQIPHVAEKLAGADVTGSNTKAGPCKLILHRLVLKTLARSITIFTWGKVLVSCVAEVMETIIKAWEANILHRDVSAGNAMIYRDKETKEWHGLLIDWELCLVLDSERMAKPRRHGKTGTYQFMSAHLLQYEEGEPVLHDHTDDLESAFWTLVHTALHFLRIPENAGRRNAYTSASGRHTKIETMFDMNDAGALKQEALSLWYLAPASAPPFVLPGMTTLLSDIAKIFYTRYHDPVPLAPELEDPYKLIGLLKISADVMPPLALNRHAKRIEQVDKKPEPDYFENSIIPDNRKDNQNQRNTSRPLSERIDGLDGWPRSSKRSRAEELPHSPRPKRLKTSGASYSQDPDLTSDPDSDDSYSQTVKRRGKTRISGRASRQG</sequence>
<dbReference type="SUPFAM" id="SSF56112">
    <property type="entry name" value="Protein kinase-like (PK-like)"/>
    <property type="match status" value="1"/>
</dbReference>
<comment type="caution">
    <text evidence="3">The sequence shown here is derived from an EMBL/GenBank/DDBJ whole genome shotgun (WGS) entry which is preliminary data.</text>
</comment>
<dbReference type="EMBL" id="JBAHYK010000990">
    <property type="protein sequence ID" value="KAL0570119.1"/>
    <property type="molecule type" value="Genomic_DNA"/>
</dbReference>
<feature type="region of interest" description="Disordered" evidence="1">
    <location>
        <begin position="1"/>
        <end position="45"/>
    </location>
</feature>
<dbReference type="InterPro" id="IPR040976">
    <property type="entry name" value="Pkinase_fungal"/>
</dbReference>
<feature type="compositionally biased region" description="Polar residues" evidence="1">
    <location>
        <begin position="1"/>
        <end position="10"/>
    </location>
</feature>
<dbReference type="Gene3D" id="1.10.510.10">
    <property type="entry name" value="Transferase(Phosphotransferase) domain 1"/>
    <property type="match status" value="1"/>
</dbReference>
<keyword evidence="4" id="KW-1185">Reference proteome</keyword>
<feature type="domain" description="Fungal-type protein kinase" evidence="2">
    <location>
        <begin position="454"/>
        <end position="581"/>
    </location>
</feature>
<reference evidence="3 4" key="1">
    <citation type="submission" date="2024-02" db="EMBL/GenBank/DDBJ databases">
        <title>A draft genome for the cacao thread blight pathogen Marasmius crinis-equi.</title>
        <authorList>
            <person name="Cohen S.P."/>
            <person name="Baruah I.K."/>
            <person name="Amoako-Attah I."/>
            <person name="Bukari Y."/>
            <person name="Meinhardt L.W."/>
            <person name="Bailey B.A."/>
        </authorList>
    </citation>
    <scope>NUCLEOTIDE SEQUENCE [LARGE SCALE GENOMIC DNA]</scope>
    <source>
        <strain evidence="3 4">GH-76</strain>
    </source>
</reference>
<evidence type="ECO:0000313" key="4">
    <source>
        <dbReference type="Proteomes" id="UP001465976"/>
    </source>
</evidence>
<evidence type="ECO:0000256" key="1">
    <source>
        <dbReference type="SAM" id="MobiDB-lite"/>
    </source>
</evidence>
<dbReference type="PANTHER" id="PTHR38248">
    <property type="entry name" value="FUNK1 6"/>
    <property type="match status" value="1"/>
</dbReference>
<feature type="compositionally biased region" description="Polar residues" evidence="1">
    <location>
        <begin position="17"/>
        <end position="26"/>
    </location>
</feature>
<dbReference type="InterPro" id="IPR011009">
    <property type="entry name" value="Kinase-like_dom_sf"/>
</dbReference>
<evidence type="ECO:0000313" key="3">
    <source>
        <dbReference type="EMBL" id="KAL0570119.1"/>
    </source>
</evidence>
<name>A0ABR3F4X1_9AGAR</name>
<dbReference type="Pfam" id="PF17667">
    <property type="entry name" value="Pkinase_fungal"/>
    <property type="match status" value="1"/>
</dbReference>
<gene>
    <name evidence="3" type="ORF">V5O48_011842</name>
</gene>